<sequence>MCSKICEDLVDDLRDIIFLWRMKYAEAEDRVTRLKAENTILKRQLDEAVDEIDDSQKIMKEQLEESIIQQEDLIDSISVLHETRSYCVEKVKRLTEENQSIMDSFHSLQKEFYFQKEDLDAAIDRIDYQEREKIWMEVENELLQEKLDLSITNLEQTRLGSIYEEEERKYSSLPMENDSGFLSENDQKLDFLRNVTFRRKAKSRRSVL</sequence>
<dbReference type="AlphaFoldDB" id="A0AA39IFJ4"/>
<organism evidence="2 3">
    <name type="scientific">Steinernema hermaphroditum</name>
    <dbReference type="NCBI Taxonomy" id="289476"/>
    <lineage>
        <taxon>Eukaryota</taxon>
        <taxon>Metazoa</taxon>
        <taxon>Ecdysozoa</taxon>
        <taxon>Nematoda</taxon>
        <taxon>Chromadorea</taxon>
        <taxon>Rhabditida</taxon>
        <taxon>Tylenchina</taxon>
        <taxon>Panagrolaimomorpha</taxon>
        <taxon>Strongyloidoidea</taxon>
        <taxon>Steinernematidae</taxon>
        <taxon>Steinernema</taxon>
    </lineage>
</organism>
<gene>
    <name evidence="2" type="ORF">QR680_007505</name>
</gene>
<keyword evidence="1" id="KW-0175">Coiled coil</keyword>
<name>A0AA39IFJ4_9BILA</name>
<dbReference type="EMBL" id="JAUCMV010000001">
    <property type="protein sequence ID" value="KAK0422324.1"/>
    <property type="molecule type" value="Genomic_DNA"/>
</dbReference>
<feature type="coiled-coil region" evidence="1">
    <location>
        <begin position="24"/>
        <end position="65"/>
    </location>
</feature>
<dbReference type="Proteomes" id="UP001175271">
    <property type="component" value="Unassembled WGS sequence"/>
</dbReference>
<comment type="caution">
    <text evidence="2">The sequence shown here is derived from an EMBL/GenBank/DDBJ whole genome shotgun (WGS) entry which is preliminary data.</text>
</comment>
<evidence type="ECO:0000313" key="3">
    <source>
        <dbReference type="Proteomes" id="UP001175271"/>
    </source>
</evidence>
<accession>A0AA39IFJ4</accession>
<protein>
    <submittedName>
        <fullName evidence="2">Uncharacterized protein</fullName>
    </submittedName>
</protein>
<reference evidence="2" key="1">
    <citation type="submission" date="2023-06" db="EMBL/GenBank/DDBJ databases">
        <title>Genomic analysis of the entomopathogenic nematode Steinernema hermaphroditum.</title>
        <authorList>
            <person name="Schwarz E.M."/>
            <person name="Heppert J.K."/>
            <person name="Baniya A."/>
            <person name="Schwartz H.T."/>
            <person name="Tan C.-H."/>
            <person name="Antoshechkin I."/>
            <person name="Sternberg P.W."/>
            <person name="Goodrich-Blair H."/>
            <person name="Dillman A.R."/>
        </authorList>
    </citation>
    <scope>NUCLEOTIDE SEQUENCE</scope>
    <source>
        <strain evidence="2">PS9179</strain>
        <tissue evidence="2">Whole animal</tissue>
    </source>
</reference>
<evidence type="ECO:0000256" key="1">
    <source>
        <dbReference type="SAM" id="Coils"/>
    </source>
</evidence>
<evidence type="ECO:0000313" key="2">
    <source>
        <dbReference type="EMBL" id="KAK0422324.1"/>
    </source>
</evidence>
<proteinExistence type="predicted"/>
<keyword evidence="3" id="KW-1185">Reference proteome</keyword>